<proteinExistence type="predicted"/>
<accession>A0A561UDR8</accession>
<protein>
    <submittedName>
        <fullName evidence="3">Uncharacterized protein</fullName>
    </submittedName>
</protein>
<feature type="compositionally biased region" description="Gly residues" evidence="1">
    <location>
        <begin position="214"/>
        <end position="229"/>
    </location>
</feature>
<feature type="compositionally biased region" description="Low complexity" evidence="1">
    <location>
        <begin position="131"/>
        <end position="150"/>
    </location>
</feature>
<sequence length="537" mass="54486">MPGVPLAVAGVNALTGLAGAGVSVGGPASLAVAGAVAGLAAVGVAAGRGAAKRRRTTVAAGRGSVLPHRRPNTGTPGQAAAGSTAQRSAAGQHRGRGQAAPTAGHAGAAAAGGRGREQSRYAAQRTGSAMTGTRTAPTTASASTTPSAGPARGGGGRGGVPRQSGGARSANGPQRGADRRRGEGGGAVSRWSARVLPGRRNAPATRTGAEEATRGGGRSRAGVAGGGGLFTAAPRSARSADREARRLAKGIARAERRAGLAPGSSTSPAGSARPAAQQKPGELTEEQRKQLKRSAWRHRGAMTAAGAVAGGVGLLSAVVGNWRHRGMVSRHARRTWWRLADRARAARDARDAAILGLDRQQDGQRGPVPLPAQFVNRPGRQAGSGVKAAVAAGMPGAFAALISLGKPTNQKGTTVSDSTSESTVPAFSLSSAADVMLQAATTFDPELMVEFQQLVEDLPTAFGTIQEVLRVLAEKSAESLPVDPAVVEEIGEGYRAMGKVVQALEEVAPVYMRVHEADIERVDNPRNGLEAERKWNV</sequence>
<reference evidence="3 4" key="1">
    <citation type="submission" date="2019-06" db="EMBL/GenBank/DDBJ databases">
        <title>Sequencing the genomes of 1000 actinobacteria strains.</title>
        <authorList>
            <person name="Klenk H.-P."/>
        </authorList>
    </citation>
    <scope>NUCLEOTIDE SEQUENCE [LARGE SCALE GENOMIC DNA]</scope>
    <source>
        <strain evidence="3 4">DSM 44826</strain>
    </source>
</reference>
<organism evidence="3 4">
    <name type="scientific">Kitasatospora viridis</name>
    <dbReference type="NCBI Taxonomy" id="281105"/>
    <lineage>
        <taxon>Bacteria</taxon>
        <taxon>Bacillati</taxon>
        <taxon>Actinomycetota</taxon>
        <taxon>Actinomycetes</taxon>
        <taxon>Kitasatosporales</taxon>
        <taxon>Streptomycetaceae</taxon>
        <taxon>Kitasatospora</taxon>
    </lineage>
</organism>
<feature type="compositionally biased region" description="Low complexity" evidence="1">
    <location>
        <begin position="259"/>
        <end position="276"/>
    </location>
</feature>
<evidence type="ECO:0000313" key="4">
    <source>
        <dbReference type="Proteomes" id="UP000317940"/>
    </source>
</evidence>
<evidence type="ECO:0000256" key="2">
    <source>
        <dbReference type="SAM" id="Phobius"/>
    </source>
</evidence>
<comment type="caution">
    <text evidence="3">The sequence shown here is derived from an EMBL/GenBank/DDBJ whole genome shotgun (WGS) entry which is preliminary data.</text>
</comment>
<dbReference type="AlphaFoldDB" id="A0A561UDR8"/>
<feature type="transmembrane region" description="Helical" evidence="2">
    <location>
        <begin position="30"/>
        <end position="47"/>
    </location>
</feature>
<keyword evidence="2" id="KW-1133">Transmembrane helix</keyword>
<evidence type="ECO:0000313" key="3">
    <source>
        <dbReference type="EMBL" id="TWF97520.1"/>
    </source>
</evidence>
<feature type="transmembrane region" description="Helical" evidence="2">
    <location>
        <begin position="301"/>
        <end position="322"/>
    </location>
</feature>
<keyword evidence="2" id="KW-0812">Transmembrane</keyword>
<dbReference type="Proteomes" id="UP000317940">
    <property type="component" value="Unassembled WGS sequence"/>
</dbReference>
<feature type="compositionally biased region" description="Low complexity" evidence="1">
    <location>
        <begin position="77"/>
        <end position="111"/>
    </location>
</feature>
<evidence type="ECO:0000256" key="1">
    <source>
        <dbReference type="SAM" id="MobiDB-lite"/>
    </source>
</evidence>
<feature type="region of interest" description="Disordered" evidence="1">
    <location>
        <begin position="55"/>
        <end position="297"/>
    </location>
</feature>
<dbReference type="EMBL" id="VIWT01000001">
    <property type="protein sequence ID" value="TWF97520.1"/>
    <property type="molecule type" value="Genomic_DNA"/>
</dbReference>
<keyword evidence="2" id="KW-0472">Membrane</keyword>
<keyword evidence="4" id="KW-1185">Reference proteome</keyword>
<name>A0A561UDR8_9ACTN</name>
<feature type="compositionally biased region" description="Basic and acidic residues" evidence="1">
    <location>
        <begin position="238"/>
        <end position="258"/>
    </location>
</feature>
<gene>
    <name evidence="3" type="ORF">FHX73_111301</name>
</gene>